<comment type="caution">
    <text evidence="6">Lacks conserved residue(s) required for the propagation of feature annotation.</text>
</comment>
<dbReference type="GO" id="GO:0019856">
    <property type="term" value="P:pyrimidine nucleobase biosynthetic process"/>
    <property type="evidence" value="ECO:0007669"/>
    <property type="project" value="TreeGrafter"/>
</dbReference>
<dbReference type="InterPro" id="IPR023031">
    <property type="entry name" value="OPRT"/>
</dbReference>
<protein>
    <recommendedName>
        <fullName evidence="2 6">Orotate phosphoribosyltransferase</fullName>
        <shortName evidence="6">OPRT</shortName>
        <shortName evidence="6">OPRTase</shortName>
        <ecNumber evidence="2 6">2.4.2.10</ecNumber>
    </recommendedName>
</protein>
<keyword evidence="4 6" id="KW-0808">Transferase</keyword>
<evidence type="ECO:0000256" key="6">
    <source>
        <dbReference type="HAMAP-Rule" id="MF_01208"/>
    </source>
</evidence>
<comment type="function">
    <text evidence="6">Catalyzes the transfer of a ribosyl phosphate group from 5-phosphoribose 1-diphosphate to orotate, leading to the formation of orotidine monophosphate (OMP).</text>
</comment>
<dbReference type="HAMAP" id="MF_01208">
    <property type="entry name" value="PyrE"/>
    <property type="match status" value="1"/>
</dbReference>
<dbReference type="RefSeq" id="WP_289266981.1">
    <property type="nucleotide sequence ID" value="NZ_OX365700.1"/>
</dbReference>
<feature type="binding site" evidence="6">
    <location>
        <position position="142"/>
    </location>
    <ligand>
        <name>orotate</name>
        <dbReference type="ChEBI" id="CHEBI:30839"/>
    </ligand>
</feature>
<gene>
    <name evidence="6" type="primary">pyrE</name>
    <name evidence="8" type="ORF">DNFV4_00388</name>
</gene>
<accession>A0AA86MVW7</accession>
<name>A0AA86MVW7_9BACT</name>
<comment type="cofactor">
    <cofactor evidence="6">
        <name>Mg(2+)</name>
        <dbReference type="ChEBI" id="CHEBI:18420"/>
    </cofactor>
</comment>
<dbReference type="EMBL" id="OX365700">
    <property type="protein sequence ID" value="CAI4029968.1"/>
    <property type="molecule type" value="Genomic_DNA"/>
</dbReference>
<feature type="binding site" description="in other chain" evidence="6">
    <location>
        <position position="113"/>
    </location>
    <ligand>
        <name>5-phospho-alpha-D-ribose 1-diphosphate</name>
        <dbReference type="ChEBI" id="CHEBI:58017"/>
        <note>ligand shared between dimeric partners</note>
    </ligand>
</feature>
<evidence type="ECO:0000256" key="2">
    <source>
        <dbReference type="ARBA" id="ARBA00011971"/>
    </source>
</evidence>
<keyword evidence="9" id="KW-1185">Reference proteome</keyword>
<feature type="binding site" evidence="6">
    <location>
        <position position="118"/>
    </location>
    <ligand>
        <name>5-phospho-alpha-D-ribose 1-diphosphate</name>
        <dbReference type="ChEBI" id="CHEBI:58017"/>
        <note>ligand shared between dimeric partners</note>
    </ligand>
</feature>
<organism evidence="8 9">
    <name type="scientific">Nitrospira tepida</name>
    <dbReference type="NCBI Taxonomy" id="2973512"/>
    <lineage>
        <taxon>Bacteria</taxon>
        <taxon>Pseudomonadati</taxon>
        <taxon>Nitrospirota</taxon>
        <taxon>Nitrospiria</taxon>
        <taxon>Nitrospirales</taxon>
        <taxon>Nitrospiraceae</taxon>
        <taxon>Nitrospira</taxon>
    </lineage>
</organism>
<feature type="binding site" evidence="6">
    <location>
        <position position="170"/>
    </location>
    <ligand>
        <name>orotate</name>
        <dbReference type="ChEBI" id="CHEBI:30839"/>
    </ligand>
</feature>
<dbReference type="InterPro" id="IPR004467">
    <property type="entry name" value="Or_phspho_trans_dom"/>
</dbReference>
<dbReference type="SUPFAM" id="SSF53271">
    <property type="entry name" value="PRTase-like"/>
    <property type="match status" value="1"/>
</dbReference>
<dbReference type="InterPro" id="IPR000836">
    <property type="entry name" value="PRTase_dom"/>
</dbReference>
<dbReference type="EC" id="2.4.2.10" evidence="2 6"/>
<reference evidence="8" key="1">
    <citation type="submission" date="2022-10" db="EMBL/GenBank/DDBJ databases">
        <authorList>
            <person name="Koch H."/>
        </authorList>
    </citation>
    <scope>NUCLEOTIDE SEQUENCE</scope>
    <source>
        <strain evidence="8">DNF</strain>
    </source>
</reference>
<evidence type="ECO:0000259" key="7">
    <source>
        <dbReference type="Pfam" id="PF00156"/>
    </source>
</evidence>
<dbReference type="NCBIfam" id="TIGR00336">
    <property type="entry name" value="pyrE"/>
    <property type="match status" value="1"/>
</dbReference>
<evidence type="ECO:0000256" key="1">
    <source>
        <dbReference type="ARBA" id="ARBA00004889"/>
    </source>
</evidence>
<comment type="subunit">
    <text evidence="6">Homodimer.</text>
</comment>
<dbReference type="CDD" id="cd06223">
    <property type="entry name" value="PRTases_typeI"/>
    <property type="match status" value="1"/>
</dbReference>
<comment type="pathway">
    <text evidence="1 6">Pyrimidine metabolism; UMP biosynthesis via de novo pathway; UMP from orotate: step 1/2.</text>
</comment>
<sequence>MTQVNRSTEQDTTLKAELVEAFLETQSFRYDPDKGFTLASGQISPFYVDCRMLMAHPGPRRLVAQAAWERLREVDFDCLGGLEIGAISIATTISDYAFAANPQRAWRTFVVRKQAKDHGLGKLIEGGVRPGDRAVVVDDVLTSGGSLLKAVAAARKAGLEVGHALVIVDRKEQDGRARVEAEGLRLLSLLTIDDFHAKVGPAGAR</sequence>
<dbReference type="Gene3D" id="3.40.50.2020">
    <property type="match status" value="1"/>
</dbReference>
<evidence type="ECO:0000256" key="5">
    <source>
        <dbReference type="ARBA" id="ARBA00022975"/>
    </source>
</evidence>
<dbReference type="Pfam" id="PF00156">
    <property type="entry name" value="Pribosyltran"/>
    <property type="match status" value="1"/>
</dbReference>
<dbReference type="GO" id="GO:0044205">
    <property type="term" value="P:'de novo' UMP biosynthetic process"/>
    <property type="evidence" value="ECO:0007669"/>
    <property type="project" value="UniProtKB-UniRule"/>
</dbReference>
<keyword evidence="5 6" id="KW-0665">Pyrimidine biosynthesis</keyword>
<keyword evidence="6" id="KW-0460">Magnesium</keyword>
<evidence type="ECO:0000313" key="9">
    <source>
        <dbReference type="Proteomes" id="UP001179121"/>
    </source>
</evidence>
<dbReference type="PANTHER" id="PTHR19278">
    <property type="entry name" value="OROTATE PHOSPHORIBOSYLTRANSFERASE"/>
    <property type="match status" value="1"/>
</dbReference>
<dbReference type="Proteomes" id="UP001179121">
    <property type="component" value="Chromosome"/>
</dbReference>
<dbReference type="InterPro" id="IPR029057">
    <property type="entry name" value="PRTase-like"/>
</dbReference>
<evidence type="ECO:0000313" key="8">
    <source>
        <dbReference type="EMBL" id="CAI4029968.1"/>
    </source>
</evidence>
<feature type="binding site" description="in other chain" evidence="6">
    <location>
        <begin position="138"/>
        <end position="146"/>
    </location>
    <ligand>
        <name>5-phospho-alpha-D-ribose 1-diphosphate</name>
        <dbReference type="ChEBI" id="CHEBI:58017"/>
        <note>ligand shared between dimeric partners</note>
    </ligand>
</feature>
<dbReference type="KEGG" id="nti:DNFV4_00388"/>
<feature type="binding site" evidence="6">
    <location>
        <position position="112"/>
    </location>
    <ligand>
        <name>5-phospho-alpha-D-ribose 1-diphosphate</name>
        <dbReference type="ChEBI" id="CHEBI:58017"/>
        <note>ligand shared between dimeric partners</note>
    </ligand>
</feature>
<evidence type="ECO:0000256" key="4">
    <source>
        <dbReference type="ARBA" id="ARBA00022679"/>
    </source>
</evidence>
<feature type="domain" description="Phosphoribosyltransferase" evidence="7">
    <location>
        <begin position="61"/>
        <end position="176"/>
    </location>
</feature>
<dbReference type="AlphaFoldDB" id="A0AA86MVW7"/>
<keyword evidence="3 6" id="KW-0328">Glycosyltransferase</keyword>
<dbReference type="PANTHER" id="PTHR19278:SF9">
    <property type="entry name" value="URIDINE 5'-MONOPHOSPHATE SYNTHASE"/>
    <property type="match status" value="1"/>
</dbReference>
<dbReference type="GO" id="GO:0004588">
    <property type="term" value="F:orotate phosphoribosyltransferase activity"/>
    <property type="evidence" value="ECO:0007669"/>
    <property type="project" value="UniProtKB-UniRule"/>
</dbReference>
<dbReference type="GO" id="GO:0000287">
    <property type="term" value="F:magnesium ion binding"/>
    <property type="evidence" value="ECO:0007669"/>
    <property type="project" value="UniProtKB-UniRule"/>
</dbReference>
<evidence type="ECO:0000256" key="3">
    <source>
        <dbReference type="ARBA" id="ARBA00022676"/>
    </source>
</evidence>
<feature type="binding site" evidence="6">
    <location>
        <position position="116"/>
    </location>
    <ligand>
        <name>5-phospho-alpha-D-ribose 1-diphosphate</name>
        <dbReference type="ChEBI" id="CHEBI:58017"/>
        <note>ligand shared between dimeric partners</note>
    </ligand>
</feature>
<proteinExistence type="inferred from homology"/>
<comment type="catalytic activity">
    <reaction evidence="6">
        <text>orotidine 5'-phosphate + diphosphate = orotate + 5-phospho-alpha-D-ribose 1-diphosphate</text>
        <dbReference type="Rhea" id="RHEA:10380"/>
        <dbReference type="ChEBI" id="CHEBI:30839"/>
        <dbReference type="ChEBI" id="CHEBI:33019"/>
        <dbReference type="ChEBI" id="CHEBI:57538"/>
        <dbReference type="ChEBI" id="CHEBI:58017"/>
        <dbReference type="EC" id="2.4.2.10"/>
    </reaction>
</comment>
<comment type="similarity">
    <text evidence="6">Belongs to the purine/pyrimidine phosphoribosyltransferase family. PyrE subfamily.</text>
</comment>